<accession>A0A8K0P889</accession>
<gene>
    <name evidence="2" type="ORF">J437_LFUL019382</name>
</gene>
<protein>
    <submittedName>
        <fullName evidence="2">Uncharacterized protein</fullName>
    </submittedName>
</protein>
<proteinExistence type="predicted"/>
<evidence type="ECO:0000313" key="3">
    <source>
        <dbReference type="Proteomes" id="UP000792457"/>
    </source>
</evidence>
<evidence type="ECO:0000256" key="1">
    <source>
        <dbReference type="SAM" id="MobiDB-lite"/>
    </source>
</evidence>
<comment type="caution">
    <text evidence="2">The sequence shown here is derived from an EMBL/GenBank/DDBJ whole genome shotgun (WGS) entry which is preliminary data.</text>
</comment>
<feature type="region of interest" description="Disordered" evidence="1">
    <location>
        <begin position="1"/>
        <end position="57"/>
    </location>
</feature>
<organism evidence="2 3">
    <name type="scientific">Ladona fulva</name>
    <name type="common">Scarce chaser dragonfly</name>
    <name type="synonym">Libellula fulva</name>
    <dbReference type="NCBI Taxonomy" id="123851"/>
    <lineage>
        <taxon>Eukaryota</taxon>
        <taxon>Metazoa</taxon>
        <taxon>Ecdysozoa</taxon>
        <taxon>Arthropoda</taxon>
        <taxon>Hexapoda</taxon>
        <taxon>Insecta</taxon>
        <taxon>Pterygota</taxon>
        <taxon>Palaeoptera</taxon>
        <taxon>Odonata</taxon>
        <taxon>Epiprocta</taxon>
        <taxon>Anisoptera</taxon>
        <taxon>Libelluloidea</taxon>
        <taxon>Libellulidae</taxon>
        <taxon>Ladona</taxon>
    </lineage>
</organism>
<keyword evidence="3" id="KW-1185">Reference proteome</keyword>
<feature type="compositionally biased region" description="Polar residues" evidence="1">
    <location>
        <begin position="1"/>
        <end position="11"/>
    </location>
</feature>
<feature type="compositionally biased region" description="Polar residues" evidence="1">
    <location>
        <begin position="125"/>
        <end position="145"/>
    </location>
</feature>
<sequence>MESVEDSSGNISLEKGTSDIPTRISKIKDTSEKIYEKSGKKGKKSSTDFSEVTSSVHLERVEDFSGNVSLEKGTSEILKRISENKDTSEKIYEKSGIRGKKSLSIIKSKRKETDEESEISESEAPAQNNKAPQNKGTQYQHVNMSSKEKKIR</sequence>
<reference evidence="2" key="2">
    <citation type="submission" date="2017-10" db="EMBL/GenBank/DDBJ databases">
        <title>Ladona fulva Genome sequencing and assembly.</title>
        <authorList>
            <person name="Murali S."/>
            <person name="Richards S."/>
            <person name="Bandaranaike D."/>
            <person name="Bellair M."/>
            <person name="Blankenburg K."/>
            <person name="Chao H."/>
            <person name="Dinh H."/>
            <person name="Doddapaneni H."/>
            <person name="Dugan-Rocha S."/>
            <person name="Elkadiri S."/>
            <person name="Gnanaolivu R."/>
            <person name="Hernandez B."/>
            <person name="Skinner E."/>
            <person name="Javaid M."/>
            <person name="Lee S."/>
            <person name="Li M."/>
            <person name="Ming W."/>
            <person name="Munidasa M."/>
            <person name="Muniz J."/>
            <person name="Nguyen L."/>
            <person name="Hughes D."/>
            <person name="Osuji N."/>
            <person name="Pu L.-L."/>
            <person name="Puazo M."/>
            <person name="Qu C."/>
            <person name="Quiroz J."/>
            <person name="Raj R."/>
            <person name="Weissenberger G."/>
            <person name="Xin Y."/>
            <person name="Zou X."/>
            <person name="Han Y."/>
            <person name="Worley K."/>
            <person name="Muzny D."/>
            <person name="Gibbs R."/>
        </authorList>
    </citation>
    <scope>NUCLEOTIDE SEQUENCE</scope>
    <source>
        <strain evidence="2">Sampled in the wild</strain>
    </source>
</reference>
<dbReference type="EMBL" id="KZ309865">
    <property type="protein sequence ID" value="KAG8239720.1"/>
    <property type="molecule type" value="Genomic_DNA"/>
</dbReference>
<reference evidence="2" key="1">
    <citation type="submission" date="2013-04" db="EMBL/GenBank/DDBJ databases">
        <authorList>
            <person name="Qu J."/>
            <person name="Murali S.C."/>
            <person name="Bandaranaike D."/>
            <person name="Bellair M."/>
            <person name="Blankenburg K."/>
            <person name="Chao H."/>
            <person name="Dinh H."/>
            <person name="Doddapaneni H."/>
            <person name="Downs B."/>
            <person name="Dugan-Rocha S."/>
            <person name="Elkadiri S."/>
            <person name="Gnanaolivu R.D."/>
            <person name="Hernandez B."/>
            <person name="Javaid M."/>
            <person name="Jayaseelan J.C."/>
            <person name="Lee S."/>
            <person name="Li M."/>
            <person name="Ming W."/>
            <person name="Munidasa M."/>
            <person name="Muniz J."/>
            <person name="Nguyen L."/>
            <person name="Ongeri F."/>
            <person name="Osuji N."/>
            <person name="Pu L.-L."/>
            <person name="Puazo M."/>
            <person name="Qu C."/>
            <person name="Quiroz J."/>
            <person name="Raj R."/>
            <person name="Weissenberger G."/>
            <person name="Xin Y."/>
            <person name="Zou X."/>
            <person name="Han Y."/>
            <person name="Richards S."/>
            <person name="Worley K."/>
            <person name="Muzny D."/>
            <person name="Gibbs R."/>
        </authorList>
    </citation>
    <scope>NUCLEOTIDE SEQUENCE</scope>
    <source>
        <strain evidence="2">Sampled in the wild</strain>
    </source>
</reference>
<feature type="non-terminal residue" evidence="2">
    <location>
        <position position="1"/>
    </location>
</feature>
<dbReference type="AlphaFoldDB" id="A0A8K0P889"/>
<feature type="region of interest" description="Disordered" evidence="1">
    <location>
        <begin position="102"/>
        <end position="152"/>
    </location>
</feature>
<dbReference type="Proteomes" id="UP000792457">
    <property type="component" value="Unassembled WGS sequence"/>
</dbReference>
<feature type="compositionally biased region" description="Polar residues" evidence="1">
    <location>
        <begin position="47"/>
        <end position="56"/>
    </location>
</feature>
<evidence type="ECO:0000313" key="2">
    <source>
        <dbReference type="EMBL" id="KAG8239720.1"/>
    </source>
</evidence>
<name>A0A8K0P889_LADFU</name>
<feature type="compositionally biased region" description="Basic and acidic residues" evidence="1">
    <location>
        <begin position="26"/>
        <end position="39"/>
    </location>
</feature>